<evidence type="ECO:0000256" key="3">
    <source>
        <dbReference type="ARBA" id="ARBA00022490"/>
    </source>
</evidence>
<protein>
    <recommendedName>
        <fullName evidence="12">VLRF1 domain-containing protein</fullName>
    </recommendedName>
</protein>
<evidence type="ECO:0000256" key="5">
    <source>
        <dbReference type="ARBA" id="ARBA00022737"/>
    </source>
</evidence>
<sequence>MSERPEQQPGGEEQHQLRQVAMQQAQAQTQNRAQTPATTTQAAAVAGIPHQMYTAYHIYNLPRELLDTLTLRTLISEGRPLQDTQSAAVIEDDKHVQDVTDGVASSGTNISARACNICLGVTFTDVDDQRAHFRSDWHRYNVKTRLNGGQSVPEEKFSHLVEALEDSLSGSASSSSEDESSGGGSSDAVNTLIKKTKRLNAHPDSTSDDQQRNQKHPHTPLTWFHSSQHRTQLGIYRAIFPTYIDSSGYLDELKGMQRGGPEGRTWAMFMVAGGHFAGALVKVGRSDEEMTEEAEEAAPGKRRKQKKPKPETEILRHKTFHRYTTRKKQGGSQSTNDNAKGPAKSAGALLRRYGEQALRDDIRNLLLDWAEDIDTCERIWIRASVSNRRIFLDFDGPIVKGDDRLRTFPFPTRRPTQSELARCLLELTRPKVSHLTEEELREQDEAYLASIKPKPKPVPAPTLHPPVQPAAPQKPKLTKEEEVLKDKWLRVLDMVSRDRLEAFKSFWERDADALGGVNASIPEFVSVDSGVVSRRAGTLLQVAAVSGSEDVVKWLLEEKDADPTLPILSSSREDDKDVKKEENGEEDEGGAVPLKPGGKRTAYDLIKTKAVRDIFRRCAATYPDKWDWLGAARVPSGLSKEMEDEREEKKKVRRKGLKDKVKEREREAAAKKGVVEPEPEPKPVSVPKQESPAGPRRLGGVAGASDGVAGLTPEMRARVERERRARAAEARLKAPSNS</sequence>
<feature type="region of interest" description="Disordered" evidence="11">
    <location>
        <begin position="454"/>
        <end position="478"/>
    </location>
</feature>
<organism evidence="13 14">
    <name type="scientific">Macrolepiota fuliginosa MF-IS2</name>
    <dbReference type="NCBI Taxonomy" id="1400762"/>
    <lineage>
        <taxon>Eukaryota</taxon>
        <taxon>Fungi</taxon>
        <taxon>Dikarya</taxon>
        <taxon>Basidiomycota</taxon>
        <taxon>Agaricomycotina</taxon>
        <taxon>Agaricomycetes</taxon>
        <taxon>Agaricomycetidae</taxon>
        <taxon>Agaricales</taxon>
        <taxon>Agaricineae</taxon>
        <taxon>Agaricaceae</taxon>
        <taxon>Macrolepiota</taxon>
    </lineage>
</organism>
<feature type="compositionally biased region" description="Basic and acidic residues" evidence="11">
    <location>
        <begin position="640"/>
        <end position="650"/>
    </location>
</feature>
<dbReference type="InterPro" id="IPR041175">
    <property type="entry name" value="VLRF1/Vms1"/>
</dbReference>
<evidence type="ECO:0000259" key="12">
    <source>
        <dbReference type="PROSITE" id="PS52044"/>
    </source>
</evidence>
<evidence type="ECO:0000256" key="7">
    <source>
        <dbReference type="ARBA" id="ARBA00022801"/>
    </source>
</evidence>
<feature type="region of interest" description="Disordered" evidence="11">
    <location>
        <begin position="168"/>
        <end position="222"/>
    </location>
</feature>
<evidence type="ECO:0000256" key="11">
    <source>
        <dbReference type="SAM" id="MobiDB-lite"/>
    </source>
</evidence>
<comment type="subcellular location">
    <subcellularLocation>
        <location evidence="1">Cytoplasm</location>
    </subcellularLocation>
</comment>
<name>A0A9P5XA42_9AGAR</name>
<evidence type="ECO:0000256" key="2">
    <source>
        <dbReference type="ARBA" id="ARBA00009262"/>
    </source>
</evidence>
<evidence type="ECO:0000256" key="10">
    <source>
        <dbReference type="PROSITE-ProRule" id="PRU01389"/>
    </source>
</evidence>
<feature type="compositionally biased region" description="Basic and acidic residues" evidence="11">
    <location>
        <begin position="715"/>
        <end position="732"/>
    </location>
</feature>
<feature type="compositionally biased region" description="Pro residues" evidence="11">
    <location>
        <begin position="456"/>
        <end position="469"/>
    </location>
</feature>
<evidence type="ECO:0000256" key="8">
    <source>
        <dbReference type="ARBA" id="ARBA00023043"/>
    </source>
</evidence>
<evidence type="ECO:0000313" key="13">
    <source>
        <dbReference type="EMBL" id="KAF9447512.1"/>
    </source>
</evidence>
<keyword evidence="6 10" id="KW-0255">Endonuclease</keyword>
<proteinExistence type="inferred from homology"/>
<comment type="domain">
    <text evidence="10">The VLRF1 domain mediates binding to the 60S ribosomal subunit.</text>
</comment>
<feature type="region of interest" description="Disordered" evidence="11">
    <location>
        <begin position="565"/>
        <end position="599"/>
    </location>
</feature>
<keyword evidence="9" id="KW-0175">Coiled coil</keyword>
<dbReference type="OrthoDB" id="429841at2759"/>
<dbReference type="EMBL" id="MU151196">
    <property type="protein sequence ID" value="KAF9447512.1"/>
    <property type="molecule type" value="Genomic_DNA"/>
</dbReference>
<evidence type="ECO:0000256" key="1">
    <source>
        <dbReference type="ARBA" id="ARBA00004496"/>
    </source>
</evidence>
<dbReference type="Pfam" id="PF18826">
    <property type="entry name" value="bVLRF1"/>
    <property type="match status" value="1"/>
</dbReference>
<feature type="region of interest" description="Disordered" evidence="11">
    <location>
        <begin position="287"/>
        <end position="346"/>
    </location>
</feature>
<feature type="compositionally biased region" description="Low complexity" evidence="11">
    <location>
        <begin position="17"/>
        <end position="38"/>
    </location>
</feature>
<evidence type="ECO:0000256" key="6">
    <source>
        <dbReference type="ARBA" id="ARBA00022759"/>
    </source>
</evidence>
<evidence type="ECO:0000256" key="9">
    <source>
        <dbReference type="ARBA" id="ARBA00023054"/>
    </source>
</evidence>
<dbReference type="PANTHER" id="PTHR16036:SF2">
    <property type="entry name" value="TRNA ENDONUCLEASE ANKZF1"/>
    <property type="match status" value="1"/>
</dbReference>
<feature type="compositionally biased region" description="Basic and acidic residues" evidence="11">
    <location>
        <begin position="1"/>
        <end position="16"/>
    </location>
</feature>
<dbReference type="InterPro" id="IPR047139">
    <property type="entry name" value="ANKZ1/VMS1"/>
</dbReference>
<dbReference type="GO" id="GO:0016787">
    <property type="term" value="F:hydrolase activity"/>
    <property type="evidence" value="ECO:0007669"/>
    <property type="project" value="UniProtKB-KW"/>
</dbReference>
<keyword evidence="5" id="KW-0677">Repeat</keyword>
<comment type="similarity">
    <text evidence="2 10">Belongs to the ANKZF1/VMS1 family.</text>
</comment>
<feature type="compositionally biased region" description="Basic residues" evidence="11">
    <location>
        <begin position="317"/>
        <end position="329"/>
    </location>
</feature>
<feature type="region of interest" description="Disordered" evidence="11">
    <location>
        <begin position="1"/>
        <end position="38"/>
    </location>
</feature>
<dbReference type="PROSITE" id="PS52044">
    <property type="entry name" value="VLRF1"/>
    <property type="match status" value="1"/>
</dbReference>
<feature type="domain" description="VLRF1" evidence="12">
    <location>
        <begin position="262"/>
        <end position="430"/>
    </location>
</feature>
<feature type="compositionally biased region" description="Basic and acidic residues" evidence="11">
    <location>
        <begin position="571"/>
        <end position="582"/>
    </location>
</feature>
<feature type="compositionally biased region" description="Basic and acidic residues" evidence="11">
    <location>
        <begin position="658"/>
        <end position="681"/>
    </location>
</feature>
<evidence type="ECO:0000256" key="4">
    <source>
        <dbReference type="ARBA" id="ARBA00022722"/>
    </source>
</evidence>
<dbReference type="GO" id="GO:0004519">
    <property type="term" value="F:endonuclease activity"/>
    <property type="evidence" value="ECO:0007669"/>
    <property type="project" value="UniProtKB-KW"/>
</dbReference>
<keyword evidence="8" id="KW-0040">ANK repeat</keyword>
<dbReference type="PANTHER" id="PTHR16036">
    <property type="entry name" value="ANKYRIN REPEAT AND ZINC FINGER DOMAIN-CONTAINING PROTEIN 1"/>
    <property type="match status" value="1"/>
</dbReference>
<dbReference type="GO" id="GO:0005737">
    <property type="term" value="C:cytoplasm"/>
    <property type="evidence" value="ECO:0007669"/>
    <property type="project" value="UniProtKB-SubCell"/>
</dbReference>
<dbReference type="AlphaFoldDB" id="A0A9P5XA42"/>
<evidence type="ECO:0000313" key="14">
    <source>
        <dbReference type="Proteomes" id="UP000807342"/>
    </source>
</evidence>
<keyword evidence="14" id="KW-1185">Reference proteome</keyword>
<reference evidence="13" key="1">
    <citation type="submission" date="2020-11" db="EMBL/GenBank/DDBJ databases">
        <authorList>
            <consortium name="DOE Joint Genome Institute"/>
            <person name="Ahrendt S."/>
            <person name="Riley R."/>
            <person name="Andreopoulos W."/>
            <person name="Labutti K."/>
            <person name="Pangilinan J."/>
            <person name="Ruiz-Duenas F.J."/>
            <person name="Barrasa J.M."/>
            <person name="Sanchez-Garcia M."/>
            <person name="Camarero S."/>
            <person name="Miyauchi S."/>
            <person name="Serrano A."/>
            <person name="Linde D."/>
            <person name="Babiker R."/>
            <person name="Drula E."/>
            <person name="Ayuso-Fernandez I."/>
            <person name="Pacheco R."/>
            <person name="Padilla G."/>
            <person name="Ferreira P."/>
            <person name="Barriuso J."/>
            <person name="Kellner H."/>
            <person name="Castanera R."/>
            <person name="Alfaro M."/>
            <person name="Ramirez L."/>
            <person name="Pisabarro A.G."/>
            <person name="Kuo A."/>
            <person name="Tritt A."/>
            <person name="Lipzen A."/>
            <person name="He G."/>
            <person name="Yan M."/>
            <person name="Ng V."/>
            <person name="Cullen D."/>
            <person name="Martin F."/>
            <person name="Rosso M.-N."/>
            <person name="Henrissat B."/>
            <person name="Hibbett D."/>
            <person name="Martinez A.T."/>
            <person name="Grigoriev I.V."/>
        </authorList>
    </citation>
    <scope>NUCLEOTIDE SEQUENCE</scope>
    <source>
        <strain evidence="13">MF-IS2</strain>
    </source>
</reference>
<feature type="region of interest" description="Disordered" evidence="11">
    <location>
        <begin position="638"/>
        <end position="738"/>
    </location>
</feature>
<keyword evidence="4 10" id="KW-0540">Nuclease</keyword>
<accession>A0A9P5XA42</accession>
<dbReference type="GO" id="GO:0036503">
    <property type="term" value="P:ERAD pathway"/>
    <property type="evidence" value="ECO:0007669"/>
    <property type="project" value="TreeGrafter"/>
</dbReference>
<feature type="active site" evidence="10">
    <location>
        <position position="333"/>
    </location>
</feature>
<keyword evidence="7 10" id="KW-0378">Hydrolase</keyword>
<keyword evidence="3 10" id="KW-0963">Cytoplasm</keyword>
<comment type="caution">
    <text evidence="13">The sequence shown here is derived from an EMBL/GenBank/DDBJ whole genome shotgun (WGS) entry which is preliminary data.</text>
</comment>
<dbReference type="Proteomes" id="UP000807342">
    <property type="component" value="Unassembled WGS sequence"/>
</dbReference>
<gene>
    <name evidence="13" type="ORF">P691DRAFT_802247</name>
</gene>